<dbReference type="InterPro" id="IPR051161">
    <property type="entry name" value="Mannose-6P_isomerase_type2"/>
</dbReference>
<gene>
    <name evidence="12" type="primary">manC_1</name>
    <name evidence="12" type="ORF">DSM19430T_01800</name>
</gene>
<evidence type="ECO:0000256" key="8">
    <source>
        <dbReference type="RuleBase" id="RU004190"/>
    </source>
</evidence>
<dbReference type="GO" id="GO:0004475">
    <property type="term" value="F:mannose-1-phosphate guanylyltransferase (GTP) activity"/>
    <property type="evidence" value="ECO:0007669"/>
    <property type="project" value="UniProtKB-EC"/>
</dbReference>
<reference evidence="12 13" key="1">
    <citation type="submission" date="2020-05" db="EMBL/GenBank/DDBJ databases">
        <title>Draft genome sequence of Desulfovibrio psychrotolerans JS1T.</title>
        <authorList>
            <person name="Ueno A."/>
            <person name="Tamazawa S."/>
            <person name="Tamamura S."/>
            <person name="Murakami T."/>
            <person name="Kiyama T."/>
            <person name="Inomata H."/>
            <person name="Amano Y."/>
            <person name="Miyakawa K."/>
            <person name="Tamaki H."/>
            <person name="Naganuma T."/>
            <person name="Kaneko K."/>
        </authorList>
    </citation>
    <scope>NUCLEOTIDE SEQUENCE [LARGE SCALE GENOMIC DNA]</scope>
    <source>
        <strain evidence="12 13">JS1</strain>
    </source>
</reference>
<keyword evidence="13" id="KW-1185">Reference proteome</keyword>
<dbReference type="GO" id="GO:0000271">
    <property type="term" value="P:polysaccharide biosynthetic process"/>
    <property type="evidence" value="ECO:0007669"/>
    <property type="project" value="InterPro"/>
</dbReference>
<name>A0A7J0BP81_9BACT</name>
<dbReference type="InterPro" id="IPR005835">
    <property type="entry name" value="NTP_transferase_dom"/>
</dbReference>
<dbReference type="CDD" id="cd02509">
    <property type="entry name" value="GDP-M1P_Guanylyltransferase"/>
    <property type="match status" value="1"/>
</dbReference>
<evidence type="ECO:0000256" key="6">
    <source>
        <dbReference type="ARBA" id="ARBA00023134"/>
    </source>
</evidence>
<dbReference type="Pfam" id="PF01050">
    <property type="entry name" value="MannoseP_isomer"/>
    <property type="match status" value="1"/>
</dbReference>
<dbReference type="InterPro" id="IPR006375">
    <property type="entry name" value="Man1P_GuaTrfase/Man6P_Isoase"/>
</dbReference>
<comment type="caution">
    <text evidence="12">The sequence shown here is derived from an EMBL/GenBank/DDBJ whole genome shotgun (WGS) entry which is preliminary data.</text>
</comment>
<feature type="domain" description="MannoseP isomerase/GMP-like beta-helix" evidence="11">
    <location>
        <begin position="294"/>
        <end position="339"/>
    </location>
</feature>
<accession>A0A7J0BP81</accession>
<keyword evidence="3" id="KW-0808">Transferase</keyword>
<organism evidence="12 13">
    <name type="scientific">Desulfovibrio psychrotolerans</name>
    <dbReference type="NCBI Taxonomy" id="415242"/>
    <lineage>
        <taxon>Bacteria</taxon>
        <taxon>Pseudomonadati</taxon>
        <taxon>Thermodesulfobacteriota</taxon>
        <taxon>Desulfovibrionia</taxon>
        <taxon>Desulfovibrionales</taxon>
        <taxon>Desulfovibrionaceae</taxon>
        <taxon>Desulfovibrio</taxon>
    </lineage>
</organism>
<evidence type="ECO:0000256" key="5">
    <source>
        <dbReference type="ARBA" id="ARBA00022741"/>
    </source>
</evidence>
<dbReference type="EC" id="2.7.7.13" evidence="2"/>
<dbReference type="Gene3D" id="3.90.550.10">
    <property type="entry name" value="Spore Coat Polysaccharide Biosynthesis Protein SpsA, Chain A"/>
    <property type="match status" value="1"/>
</dbReference>
<evidence type="ECO:0000259" key="9">
    <source>
        <dbReference type="Pfam" id="PF00483"/>
    </source>
</evidence>
<dbReference type="CDD" id="cd02213">
    <property type="entry name" value="cupin_PMI_typeII_C"/>
    <property type="match status" value="1"/>
</dbReference>
<dbReference type="NCBIfam" id="TIGR01479">
    <property type="entry name" value="GMP_PMI"/>
    <property type="match status" value="1"/>
</dbReference>
<proteinExistence type="inferred from homology"/>
<feature type="domain" description="Mannose-6-phosphate isomerase type II C-terminal" evidence="10">
    <location>
        <begin position="347"/>
        <end position="460"/>
    </location>
</feature>
<comment type="similarity">
    <text evidence="1 8">Belongs to the mannose-6-phosphate isomerase type 2 family.</text>
</comment>
<dbReference type="SUPFAM" id="SSF51182">
    <property type="entry name" value="RmlC-like cupins"/>
    <property type="match status" value="1"/>
</dbReference>
<dbReference type="GO" id="GO:0009298">
    <property type="term" value="P:GDP-mannose biosynthetic process"/>
    <property type="evidence" value="ECO:0007669"/>
    <property type="project" value="TreeGrafter"/>
</dbReference>
<dbReference type="AlphaFoldDB" id="A0A7J0BP81"/>
<dbReference type="InterPro" id="IPR014710">
    <property type="entry name" value="RmlC-like_jellyroll"/>
</dbReference>
<evidence type="ECO:0000256" key="2">
    <source>
        <dbReference type="ARBA" id="ARBA00012387"/>
    </source>
</evidence>
<dbReference type="Pfam" id="PF00483">
    <property type="entry name" value="NTP_transferase"/>
    <property type="match status" value="1"/>
</dbReference>
<evidence type="ECO:0000259" key="11">
    <source>
        <dbReference type="Pfam" id="PF22640"/>
    </source>
</evidence>
<evidence type="ECO:0000256" key="1">
    <source>
        <dbReference type="ARBA" id="ARBA00006115"/>
    </source>
</evidence>
<evidence type="ECO:0000313" key="12">
    <source>
        <dbReference type="EMBL" id="GFM35496.1"/>
    </source>
</evidence>
<comment type="catalytic activity">
    <reaction evidence="7">
        <text>alpha-D-mannose 1-phosphate + GTP + H(+) = GDP-alpha-D-mannose + diphosphate</text>
        <dbReference type="Rhea" id="RHEA:15229"/>
        <dbReference type="ChEBI" id="CHEBI:15378"/>
        <dbReference type="ChEBI" id="CHEBI:33019"/>
        <dbReference type="ChEBI" id="CHEBI:37565"/>
        <dbReference type="ChEBI" id="CHEBI:57527"/>
        <dbReference type="ChEBI" id="CHEBI:58409"/>
        <dbReference type="EC" id="2.7.7.13"/>
    </reaction>
</comment>
<dbReference type="InterPro" id="IPR049577">
    <property type="entry name" value="GMPP_N"/>
</dbReference>
<evidence type="ECO:0000313" key="13">
    <source>
        <dbReference type="Proteomes" id="UP000503820"/>
    </source>
</evidence>
<evidence type="ECO:0000256" key="7">
    <source>
        <dbReference type="ARBA" id="ARBA00047343"/>
    </source>
</evidence>
<dbReference type="Gene3D" id="2.60.120.10">
    <property type="entry name" value="Jelly Rolls"/>
    <property type="match status" value="1"/>
</dbReference>
<protein>
    <recommendedName>
        <fullName evidence="2">mannose-1-phosphate guanylyltransferase</fullName>
        <ecNumber evidence="2">2.7.7.13</ecNumber>
    </recommendedName>
</protein>
<dbReference type="Proteomes" id="UP000503820">
    <property type="component" value="Unassembled WGS sequence"/>
</dbReference>
<dbReference type="InterPro" id="IPR011051">
    <property type="entry name" value="RmlC_Cupin_sf"/>
</dbReference>
<keyword evidence="5" id="KW-0547">Nucleotide-binding</keyword>
<feature type="domain" description="Nucleotidyl transferase" evidence="9">
    <location>
        <begin position="4"/>
        <end position="280"/>
    </location>
</feature>
<dbReference type="InterPro" id="IPR054566">
    <property type="entry name" value="ManC/GMP-like_b-helix"/>
</dbReference>
<evidence type="ECO:0000259" key="10">
    <source>
        <dbReference type="Pfam" id="PF01050"/>
    </source>
</evidence>
<dbReference type="Pfam" id="PF22640">
    <property type="entry name" value="ManC_GMP_beta-helix"/>
    <property type="match status" value="1"/>
</dbReference>
<keyword evidence="4" id="KW-0548">Nucleotidyltransferase</keyword>
<sequence length="469" mass="52007">MIQPIILCGGKGSRLWPLSRELYPKQYIDFGTGKTLFQQTVQRAGSIPQVLPPLVVCNAEHRFFVAEQLRQMGVSGDIVLEPVGRNTAPAVTVGALMRKEEDPLLLVMPADHLLSGDVFQRVLPAAVELANDGYLVTFGITPERPETGYGYLERGESLRSGYRVLQFAEKPSADVAERFVTSGRHFWNSGIFLFRASAYLEELGTHAPEMLAACGQALQQSTTDLDFIRLDEHAFAGCPEDSIDYALMEKTSRCAMVVLEDAGWSDLGSWGALYSVGNKDGQGNVCRGDVLLEDVQNSYVHAESRLVAVVGLKGIAVVETSDAVLIADMDRVQDVKIIANTLTREARDESLHHKRVYRPWGAYESTDKADRFQVKRITVNPGQRLSLQKHHHRAEHWVVVRGTAQITNGDKELLLSEDQSTYIPVGAVHRLENPGCIPLELIEVQTGTYLGEDDIVRFDDVYGRKDSLK</sequence>
<evidence type="ECO:0000256" key="3">
    <source>
        <dbReference type="ARBA" id="ARBA00022679"/>
    </source>
</evidence>
<keyword evidence="6" id="KW-0342">GTP-binding</keyword>
<dbReference type="FunFam" id="2.60.120.10:FF:000032">
    <property type="entry name" value="Mannose-1-phosphate guanylyltransferase/mannose-6-phosphate isomerase"/>
    <property type="match status" value="1"/>
</dbReference>
<dbReference type="FunFam" id="3.90.550.10:FF:000046">
    <property type="entry name" value="Mannose-1-phosphate guanylyltransferase (GDP)"/>
    <property type="match status" value="1"/>
</dbReference>
<dbReference type="RefSeq" id="WP_174408213.1">
    <property type="nucleotide sequence ID" value="NZ_BLVP01000001.1"/>
</dbReference>
<dbReference type="SUPFAM" id="SSF53448">
    <property type="entry name" value="Nucleotide-diphospho-sugar transferases"/>
    <property type="match status" value="1"/>
</dbReference>
<dbReference type="EMBL" id="BLVP01000001">
    <property type="protein sequence ID" value="GFM35496.1"/>
    <property type="molecule type" value="Genomic_DNA"/>
</dbReference>
<dbReference type="PANTHER" id="PTHR46390">
    <property type="entry name" value="MANNOSE-1-PHOSPHATE GUANYLYLTRANSFERASE"/>
    <property type="match status" value="1"/>
</dbReference>
<dbReference type="PANTHER" id="PTHR46390:SF1">
    <property type="entry name" value="MANNOSE-1-PHOSPHATE GUANYLYLTRANSFERASE"/>
    <property type="match status" value="1"/>
</dbReference>
<dbReference type="InterPro" id="IPR029044">
    <property type="entry name" value="Nucleotide-diphossugar_trans"/>
</dbReference>
<dbReference type="GO" id="GO:0005525">
    <property type="term" value="F:GTP binding"/>
    <property type="evidence" value="ECO:0007669"/>
    <property type="project" value="UniProtKB-KW"/>
</dbReference>
<evidence type="ECO:0000256" key="4">
    <source>
        <dbReference type="ARBA" id="ARBA00022695"/>
    </source>
</evidence>
<dbReference type="InterPro" id="IPR001538">
    <property type="entry name" value="Man6P_isomerase-2_C"/>
</dbReference>